<dbReference type="SUPFAM" id="SSF52540">
    <property type="entry name" value="P-loop containing nucleoside triphosphate hydrolases"/>
    <property type="match status" value="1"/>
</dbReference>
<feature type="region of interest" description="Disordered" evidence="2">
    <location>
        <begin position="449"/>
        <end position="479"/>
    </location>
</feature>
<dbReference type="RefSeq" id="XP_066710180.1">
    <property type="nucleotide sequence ID" value="XM_066864032.1"/>
</dbReference>
<evidence type="ECO:0000313" key="4">
    <source>
        <dbReference type="Proteomes" id="UP001480595"/>
    </source>
</evidence>
<protein>
    <recommendedName>
        <fullName evidence="5">RecF/RecN/SMC N-terminal domain-containing protein</fullName>
    </recommendedName>
</protein>
<proteinExistence type="predicted"/>
<feature type="compositionally biased region" description="Basic and acidic residues" evidence="2">
    <location>
        <begin position="40"/>
        <end position="55"/>
    </location>
</feature>
<sequence length="604" mass="67888">MDHIEGTIVTLKKQHEATSLEVAKITRSMEQAQRAQLEAESPREKERTLLSKSDADPEEGAYIAARLHDLEERINSVRHYLQTMKTTMRETDIVASFRRERLVNEQARQEAERRLSEATAELGSHEALKPEAGWWSNVISQCHTTLGRVRKRLQSSLTGTKMRPDEGHHLIAWSRFVSHTIQSLLKPVIGLEKGLERLQSRLINNSKAMQWHRTYRHLQAKASDAKRGQDIAWIKWRKAAKTVAKRFGVPKRLVHLADRITADGIRKNREEYAQAVNSLNDLMTKKSEWGNKQTKHQRQREEYMRRKRMWEATQAKSDAAYKEKLQGLQRSQENKHEAAAVYSQRIAADQASRGDFAAQYAALGADVDKRAHARELFAFWDTAFSKRRTADAASGAETTFRAYVLEQSLGEVNVVATEILAGLYQDTRHARDTAAGMLKSIFASTIHYDGGDDESPRTSSEKGNDEKGEKSSSAPRLLDSTSLGVTPALAYAKRSGGERKRIDLALFFALVLVGQGRGAHRARYLLVDEVFDSLDPAGQAAVARWCRYLLARVDFVAVVTHSELLLRLAAAEADEGKDGGRGQVVWRARIGEEGEGTVVERGEV</sequence>
<evidence type="ECO:0000256" key="1">
    <source>
        <dbReference type="SAM" id="Coils"/>
    </source>
</evidence>
<dbReference type="EMBL" id="JAQQWL010000012">
    <property type="protein sequence ID" value="KAK8043785.1"/>
    <property type="molecule type" value="Genomic_DNA"/>
</dbReference>
<evidence type="ECO:0000256" key="2">
    <source>
        <dbReference type="SAM" id="MobiDB-lite"/>
    </source>
</evidence>
<dbReference type="PANTHER" id="PTHR32114:SF2">
    <property type="entry name" value="ABC TRANSPORTER ABCH.3"/>
    <property type="match status" value="1"/>
</dbReference>
<evidence type="ECO:0000313" key="3">
    <source>
        <dbReference type="EMBL" id="KAK8043785.1"/>
    </source>
</evidence>
<name>A0ABR1TAZ3_9PEZI</name>
<dbReference type="Proteomes" id="UP001480595">
    <property type="component" value="Unassembled WGS sequence"/>
</dbReference>
<keyword evidence="1" id="KW-0175">Coiled coil</keyword>
<feature type="region of interest" description="Disordered" evidence="2">
    <location>
        <begin position="34"/>
        <end position="57"/>
    </location>
</feature>
<dbReference type="Gene3D" id="3.40.50.300">
    <property type="entry name" value="P-loop containing nucleotide triphosphate hydrolases"/>
    <property type="match status" value="1"/>
</dbReference>
<accession>A0ABR1TAZ3</accession>
<dbReference type="PANTHER" id="PTHR32114">
    <property type="entry name" value="ABC TRANSPORTER ABCH.3"/>
    <property type="match status" value="1"/>
</dbReference>
<feature type="coiled-coil region" evidence="1">
    <location>
        <begin position="101"/>
        <end position="128"/>
    </location>
</feature>
<dbReference type="InterPro" id="IPR027417">
    <property type="entry name" value="P-loop_NTPase"/>
</dbReference>
<gene>
    <name evidence="3" type="ORF">PG994_012623</name>
</gene>
<keyword evidence="4" id="KW-1185">Reference proteome</keyword>
<organism evidence="3 4">
    <name type="scientific">Apiospora phragmitis</name>
    <dbReference type="NCBI Taxonomy" id="2905665"/>
    <lineage>
        <taxon>Eukaryota</taxon>
        <taxon>Fungi</taxon>
        <taxon>Dikarya</taxon>
        <taxon>Ascomycota</taxon>
        <taxon>Pezizomycotina</taxon>
        <taxon>Sordariomycetes</taxon>
        <taxon>Xylariomycetidae</taxon>
        <taxon>Amphisphaeriales</taxon>
        <taxon>Apiosporaceae</taxon>
        <taxon>Apiospora</taxon>
    </lineage>
</organism>
<dbReference type="CDD" id="cd00267">
    <property type="entry name" value="ABC_ATPase"/>
    <property type="match status" value="1"/>
</dbReference>
<feature type="compositionally biased region" description="Basic and acidic residues" evidence="2">
    <location>
        <begin position="454"/>
        <end position="470"/>
    </location>
</feature>
<reference evidence="3 4" key="1">
    <citation type="submission" date="2023-01" db="EMBL/GenBank/DDBJ databases">
        <title>Analysis of 21 Apiospora genomes using comparative genomics revels a genus with tremendous synthesis potential of carbohydrate active enzymes and secondary metabolites.</title>
        <authorList>
            <person name="Sorensen T."/>
        </authorList>
    </citation>
    <scope>NUCLEOTIDE SEQUENCE [LARGE SCALE GENOMIC DNA]</scope>
    <source>
        <strain evidence="3 4">CBS 135458</strain>
    </source>
</reference>
<dbReference type="GeneID" id="92097095"/>
<comment type="caution">
    <text evidence="3">The sequence shown here is derived from an EMBL/GenBank/DDBJ whole genome shotgun (WGS) entry which is preliminary data.</text>
</comment>
<evidence type="ECO:0008006" key="5">
    <source>
        <dbReference type="Google" id="ProtNLM"/>
    </source>
</evidence>